<evidence type="ECO:0000256" key="3">
    <source>
        <dbReference type="ARBA" id="ARBA00023274"/>
    </source>
</evidence>
<dbReference type="EMBL" id="CASHTH010001537">
    <property type="protein sequence ID" value="CAI8016546.1"/>
    <property type="molecule type" value="Genomic_DNA"/>
</dbReference>
<accession>A0AA35RU03</accession>
<dbReference type="Pfam" id="PF00466">
    <property type="entry name" value="Ribosomal_L10"/>
    <property type="match status" value="1"/>
</dbReference>
<evidence type="ECO:0000256" key="2">
    <source>
        <dbReference type="ARBA" id="ARBA00022980"/>
    </source>
</evidence>
<dbReference type="AlphaFoldDB" id="A0AA35RU03"/>
<sequence length="210" mass="21960">MTDLRRRLREQGIEYRVVKNTLTLLAAQQLGKEGIGGVMQGPTGLAFGYGDEAAVAKGLNTYITSTRSPLVINGAVMGRGVISGDQVRNLATLPPREELLARLLGQMQAPVTGLVYVLSAPLRGLVTVLQRAAESGSGSQGGTAVMDEPAEQAETPPPDDPVEVAEDSAPAEVQAEVDEESAPTAEAEVVADEEESPPTEEEEAEAEAAP</sequence>
<dbReference type="InterPro" id="IPR043141">
    <property type="entry name" value="Ribosomal_uL10-like_sf"/>
</dbReference>
<keyword evidence="2 7" id="KW-0689">Ribosomal protein</keyword>
<evidence type="ECO:0000313" key="7">
    <source>
        <dbReference type="EMBL" id="CAI8016546.1"/>
    </source>
</evidence>
<reference evidence="7" key="1">
    <citation type="submission" date="2023-03" db="EMBL/GenBank/DDBJ databases">
        <authorList>
            <person name="Steffen K."/>
            <person name="Cardenas P."/>
        </authorList>
    </citation>
    <scope>NUCLEOTIDE SEQUENCE</scope>
</reference>
<evidence type="ECO:0000256" key="1">
    <source>
        <dbReference type="ARBA" id="ARBA00008889"/>
    </source>
</evidence>
<keyword evidence="8" id="KW-1185">Reference proteome</keyword>
<dbReference type="Proteomes" id="UP001174909">
    <property type="component" value="Unassembled WGS sequence"/>
</dbReference>
<comment type="similarity">
    <text evidence="1">Belongs to the universal ribosomal protein uL10 family.</text>
</comment>
<evidence type="ECO:0000313" key="8">
    <source>
        <dbReference type="Proteomes" id="UP001174909"/>
    </source>
</evidence>
<name>A0AA35RU03_GEOBA</name>
<evidence type="ECO:0000256" key="5">
    <source>
        <dbReference type="ARBA" id="ARBA00035716"/>
    </source>
</evidence>
<protein>
    <recommendedName>
        <fullName evidence="4">Large ribosomal subunit protein uL10m</fullName>
    </recommendedName>
    <alternativeName>
        <fullName evidence="5">39S ribosomal protein L10, mitochondrial</fullName>
    </alternativeName>
</protein>
<dbReference type="Gene3D" id="3.30.70.1730">
    <property type="match status" value="1"/>
</dbReference>
<proteinExistence type="inferred from homology"/>
<organism evidence="7 8">
    <name type="scientific">Geodia barretti</name>
    <name type="common">Barrett's horny sponge</name>
    <dbReference type="NCBI Taxonomy" id="519541"/>
    <lineage>
        <taxon>Eukaryota</taxon>
        <taxon>Metazoa</taxon>
        <taxon>Porifera</taxon>
        <taxon>Demospongiae</taxon>
        <taxon>Heteroscleromorpha</taxon>
        <taxon>Tetractinellida</taxon>
        <taxon>Astrophorina</taxon>
        <taxon>Geodiidae</taxon>
        <taxon>Geodia</taxon>
    </lineage>
</organism>
<evidence type="ECO:0000256" key="6">
    <source>
        <dbReference type="SAM" id="MobiDB-lite"/>
    </source>
</evidence>
<evidence type="ECO:0000256" key="4">
    <source>
        <dbReference type="ARBA" id="ARBA00035707"/>
    </source>
</evidence>
<feature type="compositionally biased region" description="Acidic residues" evidence="6">
    <location>
        <begin position="189"/>
        <end position="210"/>
    </location>
</feature>
<dbReference type="InterPro" id="IPR047865">
    <property type="entry name" value="Ribosomal_uL10_bac_type"/>
</dbReference>
<dbReference type="GO" id="GO:1990904">
    <property type="term" value="C:ribonucleoprotein complex"/>
    <property type="evidence" value="ECO:0007669"/>
    <property type="project" value="UniProtKB-KW"/>
</dbReference>
<comment type="caution">
    <text evidence="7">The sequence shown here is derived from an EMBL/GenBank/DDBJ whole genome shotgun (WGS) entry which is preliminary data.</text>
</comment>
<dbReference type="SUPFAM" id="SSF160369">
    <property type="entry name" value="Ribosomal protein L10-like"/>
    <property type="match status" value="1"/>
</dbReference>
<keyword evidence="3" id="KW-0687">Ribonucleoprotein</keyword>
<gene>
    <name evidence="7" type="ORF">GBAR_LOCUS10140</name>
</gene>
<dbReference type="NCBIfam" id="NF000955">
    <property type="entry name" value="PRK00099.1-1"/>
    <property type="match status" value="1"/>
</dbReference>
<dbReference type="PANTHER" id="PTHR11560">
    <property type="entry name" value="39S RIBOSOMAL PROTEIN L10, MITOCHONDRIAL"/>
    <property type="match status" value="1"/>
</dbReference>
<dbReference type="Gene3D" id="6.10.250.290">
    <property type="match status" value="1"/>
</dbReference>
<dbReference type="CDD" id="cd05797">
    <property type="entry name" value="Ribosomal_L10"/>
    <property type="match status" value="1"/>
</dbReference>
<dbReference type="InterPro" id="IPR001790">
    <property type="entry name" value="Ribosomal_uL10"/>
</dbReference>
<dbReference type="GO" id="GO:0005840">
    <property type="term" value="C:ribosome"/>
    <property type="evidence" value="ECO:0007669"/>
    <property type="project" value="UniProtKB-KW"/>
</dbReference>
<feature type="region of interest" description="Disordered" evidence="6">
    <location>
        <begin position="134"/>
        <end position="210"/>
    </location>
</feature>